<evidence type="ECO:0000313" key="4">
    <source>
        <dbReference type="Proteomes" id="UP000010420"/>
    </source>
</evidence>
<dbReference type="InterPro" id="IPR024163">
    <property type="entry name" value="Aerotolerance_reg_N"/>
</dbReference>
<dbReference type="InterPro" id="IPR002035">
    <property type="entry name" value="VWF_A"/>
</dbReference>
<dbReference type="AlphaFoldDB" id="L1QCS5"/>
<dbReference type="OrthoDB" id="9780136at2"/>
<dbReference type="Pfam" id="PF13519">
    <property type="entry name" value="VWA_2"/>
    <property type="match status" value="1"/>
</dbReference>
<organism evidence="3 4">
    <name type="scientific">Clostridium celatum DSM 1785</name>
    <dbReference type="NCBI Taxonomy" id="545697"/>
    <lineage>
        <taxon>Bacteria</taxon>
        <taxon>Bacillati</taxon>
        <taxon>Bacillota</taxon>
        <taxon>Clostridia</taxon>
        <taxon>Eubacteriales</taxon>
        <taxon>Clostridiaceae</taxon>
        <taxon>Clostridium</taxon>
    </lineage>
</organism>
<keyword evidence="1" id="KW-0812">Transmembrane</keyword>
<proteinExistence type="predicted"/>
<reference evidence="3 4" key="1">
    <citation type="submission" date="2012-05" db="EMBL/GenBank/DDBJ databases">
        <authorList>
            <person name="Weinstock G."/>
            <person name="Sodergren E."/>
            <person name="Lobos E.A."/>
            <person name="Fulton L."/>
            <person name="Fulton R."/>
            <person name="Courtney L."/>
            <person name="Fronick C."/>
            <person name="O'Laughlin M."/>
            <person name="Godfrey J."/>
            <person name="Wilson R.M."/>
            <person name="Miner T."/>
            <person name="Farmer C."/>
            <person name="Delehaunty K."/>
            <person name="Cordes M."/>
            <person name="Minx P."/>
            <person name="Tomlinson C."/>
            <person name="Chen J."/>
            <person name="Wollam A."/>
            <person name="Pepin K.H."/>
            <person name="Bhonagiri V."/>
            <person name="Zhang X."/>
            <person name="Suruliraj S."/>
            <person name="Warren W."/>
            <person name="Mitreva M."/>
            <person name="Mardis E.R."/>
            <person name="Wilson R.K."/>
        </authorList>
    </citation>
    <scope>NUCLEOTIDE SEQUENCE [LARGE SCALE GENOMIC DNA]</scope>
    <source>
        <strain evidence="3 4">DSM 1785</strain>
    </source>
</reference>
<feature type="transmembrane region" description="Helical" evidence="1">
    <location>
        <begin position="6"/>
        <end position="24"/>
    </location>
</feature>
<evidence type="ECO:0000256" key="1">
    <source>
        <dbReference type="SAM" id="Phobius"/>
    </source>
</evidence>
<dbReference type="InterPro" id="IPR036465">
    <property type="entry name" value="vWFA_dom_sf"/>
</dbReference>
<dbReference type="RefSeq" id="WP_005214133.1">
    <property type="nucleotide sequence ID" value="NZ_KB291655.1"/>
</dbReference>
<keyword evidence="4" id="KW-1185">Reference proteome</keyword>
<evidence type="ECO:0000313" key="3">
    <source>
        <dbReference type="EMBL" id="EKY25769.1"/>
    </source>
</evidence>
<keyword evidence="1" id="KW-0472">Membrane</keyword>
<dbReference type="Pfam" id="PF07584">
    <property type="entry name" value="BatA"/>
    <property type="match status" value="1"/>
</dbReference>
<feature type="transmembrane region" description="Helical" evidence="1">
    <location>
        <begin position="59"/>
        <end position="80"/>
    </location>
</feature>
<sequence length="595" mass="66777">MGFTNLWPLFLLLTIPPVIMLYILKRKYKEEVISSSLLWKDVYKNTRANTPWEKFKKNIMLLLQIIIILFIILALMKPFLNFGGKSYKNIIMVIDNSASMNTLYDDKSRLEQGKELAKEYLNGIKDGTNTYIISYDNTSNLLLNGDFNKDKARSIIDNIMPSYASGDISEVTSFVKAIGEGIGEEYEALIFTDKEISLQDINGKIIYLANSGLNGSIDNISHKFIEDKVKVIATVTNNGDSVYEGDFSLYEGDELSKVEAVNLQVGESITLSFELDNINSEYLKGELSRKDILVEDNTYYHVISENKINKVLLITKENVFLEKAFGAIENTEVYKTNDPSNITSTDDYDLYVFDNLMPESIPTKGSLLFINPSSNELFNVLKGGELGEATAVKGEVSTYLEGTQFTLSNYNIIETPYYGKNILTIDNDSIGFKGELNDRKIAALSFDLHNSDFALKKEFPILMYELGEDLISTGMVYSSNFKSGEKIVLKSSDYENEIKVVYPNGDIENLKAGEEVNSSKYLGVYKLNQNETKESFAVNFPSKSESNTSVQTIGENENIITSKGQLKSGINLGPLFILLAMIVVAIEWILYKKGN</sequence>
<dbReference type="PATRIC" id="fig|545697.3.peg.2313"/>
<keyword evidence="1" id="KW-1133">Transmembrane helix</keyword>
<comment type="caution">
    <text evidence="3">The sequence shown here is derived from an EMBL/GenBank/DDBJ whole genome shotgun (WGS) entry which is preliminary data.</text>
</comment>
<dbReference type="eggNOG" id="COG2304">
    <property type="taxonomic scope" value="Bacteria"/>
</dbReference>
<dbReference type="STRING" id="545697.HMPREF0216_02351"/>
<gene>
    <name evidence="3" type="ORF">HMPREF0216_02351</name>
</gene>
<dbReference type="Gene3D" id="3.40.50.410">
    <property type="entry name" value="von Willebrand factor, type A domain"/>
    <property type="match status" value="1"/>
</dbReference>
<dbReference type="SUPFAM" id="SSF53300">
    <property type="entry name" value="vWA-like"/>
    <property type="match status" value="1"/>
</dbReference>
<feature type="transmembrane region" description="Helical" evidence="1">
    <location>
        <begin position="572"/>
        <end position="591"/>
    </location>
</feature>
<dbReference type="EMBL" id="AMEZ01000064">
    <property type="protein sequence ID" value="EKY25769.1"/>
    <property type="molecule type" value="Genomic_DNA"/>
</dbReference>
<dbReference type="PANTHER" id="PTHR37464">
    <property type="entry name" value="BLL2463 PROTEIN"/>
    <property type="match status" value="1"/>
</dbReference>
<protein>
    <recommendedName>
        <fullName evidence="2">VWFA domain-containing protein</fullName>
    </recommendedName>
</protein>
<dbReference type="PANTHER" id="PTHR37464:SF1">
    <property type="entry name" value="BLL2463 PROTEIN"/>
    <property type="match status" value="1"/>
</dbReference>
<dbReference type="PROSITE" id="PS50234">
    <property type="entry name" value="VWFA"/>
    <property type="match status" value="1"/>
</dbReference>
<name>L1QCS5_9CLOT</name>
<evidence type="ECO:0000259" key="2">
    <source>
        <dbReference type="PROSITE" id="PS50234"/>
    </source>
</evidence>
<feature type="domain" description="VWFA" evidence="2">
    <location>
        <begin position="89"/>
        <end position="311"/>
    </location>
</feature>
<dbReference type="Proteomes" id="UP000010420">
    <property type="component" value="Unassembled WGS sequence"/>
</dbReference>
<dbReference type="HOGENOM" id="CLU_026368_1_0_9"/>
<accession>L1QCS5</accession>